<organism evidence="2 3">
    <name type="scientific">Dictyostelium purpureum</name>
    <name type="common">Slime mold</name>
    <dbReference type="NCBI Taxonomy" id="5786"/>
    <lineage>
        <taxon>Eukaryota</taxon>
        <taxon>Amoebozoa</taxon>
        <taxon>Evosea</taxon>
        <taxon>Eumycetozoa</taxon>
        <taxon>Dictyostelia</taxon>
        <taxon>Dictyosteliales</taxon>
        <taxon>Dictyosteliaceae</taxon>
        <taxon>Dictyostelium</taxon>
    </lineage>
</organism>
<dbReference type="PANTHER" id="PTHR37517">
    <property type="entry name" value="TRANSMEMBRANE PROTEIN"/>
    <property type="match status" value="1"/>
</dbReference>
<sequence length="199" mass="22859">MGLSYINKNKSSEILGDNNKNEVLLVHSSKIRNIMDDDEEDIDIENDKNSLINSNLDKDSICSSSVSSSSTTDLSTVLGGIKDEEQRRLTDNQIQINDQPKPQLNQLQDLQHNEDEKVECEHYNYARLFFALGLLFYFPLIYSIMYIREPNKNVKAFARVSLATLILYPAFLILITVTTGRFDNGKYWEPTSRQWISRA</sequence>
<evidence type="ECO:0000313" key="3">
    <source>
        <dbReference type="Proteomes" id="UP000001064"/>
    </source>
</evidence>
<proteinExistence type="predicted"/>
<gene>
    <name evidence="2" type="ORF">DICPUDRAFT_92788</name>
</gene>
<reference evidence="3" key="1">
    <citation type="journal article" date="2011" name="Genome Biol.">
        <title>Comparative genomics of the social amoebae Dictyostelium discoideum and Dictyostelium purpureum.</title>
        <authorList>
            <consortium name="US DOE Joint Genome Institute (JGI-PGF)"/>
            <person name="Sucgang R."/>
            <person name="Kuo A."/>
            <person name="Tian X."/>
            <person name="Salerno W."/>
            <person name="Parikh A."/>
            <person name="Feasley C.L."/>
            <person name="Dalin E."/>
            <person name="Tu H."/>
            <person name="Huang E."/>
            <person name="Barry K."/>
            <person name="Lindquist E."/>
            <person name="Shapiro H."/>
            <person name="Bruce D."/>
            <person name="Schmutz J."/>
            <person name="Salamov A."/>
            <person name="Fey P."/>
            <person name="Gaudet P."/>
            <person name="Anjard C."/>
            <person name="Babu M.M."/>
            <person name="Basu S."/>
            <person name="Bushmanova Y."/>
            <person name="van der Wel H."/>
            <person name="Katoh-Kurasawa M."/>
            <person name="Dinh C."/>
            <person name="Coutinho P.M."/>
            <person name="Saito T."/>
            <person name="Elias M."/>
            <person name="Schaap P."/>
            <person name="Kay R.R."/>
            <person name="Henrissat B."/>
            <person name="Eichinger L."/>
            <person name="Rivero F."/>
            <person name="Putnam N.H."/>
            <person name="West C.M."/>
            <person name="Loomis W.F."/>
            <person name="Chisholm R.L."/>
            <person name="Shaulsky G."/>
            <person name="Strassmann J.E."/>
            <person name="Queller D.C."/>
            <person name="Kuspa A."/>
            <person name="Grigoriev I.V."/>
        </authorList>
    </citation>
    <scope>NUCLEOTIDE SEQUENCE [LARGE SCALE GENOMIC DNA]</scope>
    <source>
        <strain evidence="3">QSDP1</strain>
    </source>
</reference>
<dbReference type="OrthoDB" id="10549645at2759"/>
<dbReference type="EMBL" id="GL871252">
    <property type="protein sequence ID" value="EGC31463.1"/>
    <property type="molecule type" value="Genomic_DNA"/>
</dbReference>
<dbReference type="eggNOG" id="ENOG502RIK2">
    <property type="taxonomic scope" value="Eukaryota"/>
</dbReference>
<name>F0ZX59_DICPU</name>
<dbReference type="Proteomes" id="UP000001064">
    <property type="component" value="Unassembled WGS sequence"/>
</dbReference>
<dbReference type="InParanoid" id="F0ZX59"/>
<keyword evidence="1" id="KW-1133">Transmembrane helix</keyword>
<dbReference type="PANTHER" id="PTHR37517:SF2">
    <property type="entry name" value="TRANSMEMBRANE PROTEIN"/>
    <property type="match status" value="1"/>
</dbReference>
<keyword evidence="1" id="KW-0812">Transmembrane</keyword>
<dbReference type="RefSeq" id="XP_003292002.1">
    <property type="nucleotide sequence ID" value="XM_003291954.1"/>
</dbReference>
<evidence type="ECO:0000313" key="2">
    <source>
        <dbReference type="EMBL" id="EGC31463.1"/>
    </source>
</evidence>
<keyword evidence="3" id="KW-1185">Reference proteome</keyword>
<dbReference type="GeneID" id="10505759"/>
<feature type="transmembrane region" description="Helical" evidence="1">
    <location>
        <begin position="125"/>
        <end position="144"/>
    </location>
</feature>
<keyword evidence="1" id="KW-0472">Membrane</keyword>
<dbReference type="AlphaFoldDB" id="F0ZX59"/>
<protein>
    <submittedName>
        <fullName evidence="2">Uncharacterized protein</fullName>
    </submittedName>
</protein>
<accession>F0ZX59</accession>
<feature type="transmembrane region" description="Helical" evidence="1">
    <location>
        <begin position="156"/>
        <end position="177"/>
    </location>
</feature>
<dbReference type="KEGG" id="dpp:DICPUDRAFT_92788"/>
<dbReference type="VEuPathDB" id="AmoebaDB:DICPUDRAFT_92788"/>
<evidence type="ECO:0000256" key="1">
    <source>
        <dbReference type="SAM" id="Phobius"/>
    </source>
</evidence>